<organism evidence="2 3">
    <name type="scientific">Massilia arenae</name>
    <dbReference type="NCBI Taxonomy" id="2603288"/>
    <lineage>
        <taxon>Bacteria</taxon>
        <taxon>Pseudomonadati</taxon>
        <taxon>Pseudomonadota</taxon>
        <taxon>Betaproteobacteria</taxon>
        <taxon>Burkholderiales</taxon>
        <taxon>Oxalobacteraceae</taxon>
        <taxon>Telluria group</taxon>
        <taxon>Massilia</taxon>
    </lineage>
</organism>
<dbReference type="EMBL" id="VPFD01000022">
    <property type="protein sequence ID" value="TXF97873.1"/>
    <property type="molecule type" value="Genomic_DNA"/>
</dbReference>
<protein>
    <submittedName>
        <fullName evidence="2">WYL domain-containing protein</fullName>
    </submittedName>
</protein>
<evidence type="ECO:0000259" key="1">
    <source>
        <dbReference type="Pfam" id="PF25583"/>
    </source>
</evidence>
<name>A0A5C7FTF1_9BURK</name>
<reference evidence="2 3" key="1">
    <citation type="submission" date="2019-08" db="EMBL/GenBank/DDBJ databases">
        <title>Massilia golmudensis sp. nov., isolated from sand in the Qinghai-Tibetan Plateau.</title>
        <authorList>
            <person name="Zhang B."/>
        </authorList>
    </citation>
    <scope>NUCLEOTIDE SEQUENCE [LARGE SCALE GENOMIC DNA]</scope>
    <source>
        <strain evidence="2 3">GEM5</strain>
    </source>
</reference>
<accession>A0A5C7FTF1</accession>
<comment type="caution">
    <text evidence="2">The sequence shown here is derived from an EMBL/GenBank/DDBJ whole genome shotgun (WGS) entry which is preliminary data.</text>
</comment>
<sequence>MPDLETVLDSGVLAYFPKDVVSLSLRSRPGNAGDELINNYRDTPLSRGQRITKLAEGGFLLEAQVRDTRELLWMLQGQAHLLEVLEPPALRHKVQRFVTMAAEHYAQQAEISARS</sequence>
<proteinExistence type="predicted"/>
<evidence type="ECO:0000313" key="2">
    <source>
        <dbReference type="EMBL" id="TXF97873.1"/>
    </source>
</evidence>
<keyword evidence="3" id="KW-1185">Reference proteome</keyword>
<feature type="domain" description="WCX" evidence="1">
    <location>
        <begin position="40"/>
        <end position="96"/>
    </location>
</feature>
<dbReference type="InterPro" id="IPR057727">
    <property type="entry name" value="WCX_dom"/>
</dbReference>
<dbReference type="Pfam" id="PF25583">
    <property type="entry name" value="WCX"/>
    <property type="match status" value="1"/>
</dbReference>
<evidence type="ECO:0000313" key="3">
    <source>
        <dbReference type="Proteomes" id="UP000321413"/>
    </source>
</evidence>
<dbReference type="AlphaFoldDB" id="A0A5C7FTF1"/>
<gene>
    <name evidence="2" type="ORF">FVD38_18950</name>
</gene>
<dbReference type="Proteomes" id="UP000321413">
    <property type="component" value="Unassembled WGS sequence"/>
</dbReference>